<accession>A0A6J5X644</accession>
<evidence type="ECO:0000313" key="2">
    <source>
        <dbReference type="EMBL" id="CAB4309446.1"/>
    </source>
</evidence>
<dbReference type="Proteomes" id="UP000507245">
    <property type="component" value="Unassembled WGS sequence"/>
</dbReference>
<feature type="region of interest" description="Disordered" evidence="1">
    <location>
        <begin position="40"/>
        <end position="69"/>
    </location>
</feature>
<name>A0A6J5X644_PRUAR</name>
<reference evidence="3" key="1">
    <citation type="journal article" date="2020" name="Genome Biol.">
        <title>Gamete binning: chromosome-level and haplotype-resolved genome assembly enabled by high-throughput single-cell sequencing of gamete genomes.</title>
        <authorList>
            <person name="Campoy J.A."/>
            <person name="Sun H."/>
            <person name="Goel M."/>
            <person name="Jiao W.-B."/>
            <person name="Folz-Donahue K."/>
            <person name="Wang N."/>
            <person name="Rubio M."/>
            <person name="Liu C."/>
            <person name="Kukat C."/>
            <person name="Ruiz D."/>
            <person name="Huettel B."/>
            <person name="Schneeberger K."/>
        </authorList>
    </citation>
    <scope>NUCLEOTIDE SEQUENCE [LARGE SCALE GENOMIC DNA]</scope>
    <source>
        <strain evidence="3">cv. Rojo Pasion</strain>
    </source>
</reference>
<keyword evidence="3" id="KW-1185">Reference proteome</keyword>
<organism evidence="2 3">
    <name type="scientific">Prunus armeniaca</name>
    <name type="common">Apricot</name>
    <name type="synonym">Armeniaca vulgaris</name>
    <dbReference type="NCBI Taxonomy" id="36596"/>
    <lineage>
        <taxon>Eukaryota</taxon>
        <taxon>Viridiplantae</taxon>
        <taxon>Streptophyta</taxon>
        <taxon>Embryophyta</taxon>
        <taxon>Tracheophyta</taxon>
        <taxon>Spermatophyta</taxon>
        <taxon>Magnoliopsida</taxon>
        <taxon>eudicotyledons</taxon>
        <taxon>Gunneridae</taxon>
        <taxon>Pentapetalae</taxon>
        <taxon>rosids</taxon>
        <taxon>fabids</taxon>
        <taxon>Rosales</taxon>
        <taxon>Rosaceae</taxon>
        <taxon>Amygdaloideae</taxon>
        <taxon>Amygdaleae</taxon>
        <taxon>Prunus</taxon>
    </lineage>
</organism>
<dbReference type="EMBL" id="CAEKKB010000005">
    <property type="protein sequence ID" value="CAB4309446.1"/>
    <property type="molecule type" value="Genomic_DNA"/>
</dbReference>
<evidence type="ECO:0000256" key="1">
    <source>
        <dbReference type="SAM" id="MobiDB-lite"/>
    </source>
</evidence>
<dbReference type="AlphaFoldDB" id="A0A6J5X644"/>
<evidence type="ECO:0000313" key="3">
    <source>
        <dbReference type="Proteomes" id="UP000507245"/>
    </source>
</evidence>
<gene>
    <name evidence="2" type="ORF">ORAREDHAP_LOCUS30611</name>
</gene>
<feature type="compositionally biased region" description="Basic and acidic residues" evidence="1">
    <location>
        <begin position="59"/>
        <end position="69"/>
    </location>
</feature>
<proteinExistence type="predicted"/>
<protein>
    <submittedName>
        <fullName evidence="2">Uncharacterized protein</fullName>
    </submittedName>
</protein>
<sequence>MANPPNACRCEDGKDTTVGRRDQGKTLFFEFLLSARGGTSKALGPTWRPISMSKDGDDDGKHIDENELD</sequence>